<evidence type="ECO:0000259" key="1">
    <source>
        <dbReference type="Pfam" id="PF03781"/>
    </source>
</evidence>
<proteinExistence type="predicted"/>
<comment type="caution">
    <text evidence="2">The sequence shown here is derived from an EMBL/GenBank/DDBJ whole genome shotgun (WGS) entry which is preliminary data.</text>
</comment>
<accession>A0ABV7XKZ8</accession>
<dbReference type="RefSeq" id="WP_386743007.1">
    <property type="nucleotide sequence ID" value="NZ_JBHRYA010000003.1"/>
</dbReference>
<dbReference type="PROSITE" id="PS51257">
    <property type="entry name" value="PROKAR_LIPOPROTEIN"/>
    <property type="match status" value="1"/>
</dbReference>
<dbReference type="SUPFAM" id="SSF56436">
    <property type="entry name" value="C-type lectin-like"/>
    <property type="match status" value="1"/>
</dbReference>
<evidence type="ECO:0000313" key="3">
    <source>
        <dbReference type="Proteomes" id="UP001595705"/>
    </source>
</evidence>
<dbReference type="InterPro" id="IPR042095">
    <property type="entry name" value="SUMF_sf"/>
</dbReference>
<dbReference type="InterPro" id="IPR011990">
    <property type="entry name" value="TPR-like_helical_dom_sf"/>
</dbReference>
<dbReference type="Gene3D" id="3.90.1580.10">
    <property type="entry name" value="paralog of FGE (formylglycine-generating enzyme)"/>
    <property type="match status" value="1"/>
</dbReference>
<dbReference type="InterPro" id="IPR005532">
    <property type="entry name" value="SUMF_dom"/>
</dbReference>
<protein>
    <submittedName>
        <fullName evidence="2">Formylglycine-generating enzyme family protein</fullName>
    </submittedName>
</protein>
<dbReference type="Pfam" id="PF03781">
    <property type="entry name" value="FGE-sulfatase"/>
    <property type="match status" value="1"/>
</dbReference>
<evidence type="ECO:0000313" key="2">
    <source>
        <dbReference type="EMBL" id="MFC3715914.1"/>
    </source>
</evidence>
<dbReference type="PANTHER" id="PTHR23150">
    <property type="entry name" value="SULFATASE MODIFYING FACTOR 1, 2"/>
    <property type="match status" value="1"/>
</dbReference>
<dbReference type="InterPro" id="IPR016187">
    <property type="entry name" value="CTDL_fold"/>
</dbReference>
<dbReference type="Gene3D" id="1.25.40.10">
    <property type="entry name" value="Tetratricopeptide repeat domain"/>
    <property type="match status" value="1"/>
</dbReference>
<name>A0ABV7XKZ8_9GAMM</name>
<dbReference type="PANTHER" id="PTHR23150:SF35">
    <property type="entry name" value="BLL6746 PROTEIN"/>
    <property type="match status" value="1"/>
</dbReference>
<dbReference type="Proteomes" id="UP001595705">
    <property type="component" value="Unassembled WGS sequence"/>
</dbReference>
<organism evidence="2 3">
    <name type="scientific">Luteimonas soli</name>
    <dbReference type="NCBI Taxonomy" id="1648966"/>
    <lineage>
        <taxon>Bacteria</taxon>
        <taxon>Pseudomonadati</taxon>
        <taxon>Pseudomonadota</taxon>
        <taxon>Gammaproteobacteria</taxon>
        <taxon>Lysobacterales</taxon>
        <taxon>Lysobacteraceae</taxon>
        <taxon>Luteimonas</taxon>
    </lineage>
</organism>
<keyword evidence="3" id="KW-1185">Reference proteome</keyword>
<gene>
    <name evidence="2" type="ORF">ACFONC_07105</name>
</gene>
<dbReference type="EMBL" id="JBHRYA010000003">
    <property type="protein sequence ID" value="MFC3715914.1"/>
    <property type="molecule type" value="Genomic_DNA"/>
</dbReference>
<sequence length="617" mass="66529">MEPGLRGVCRIVVLALLLAGCTRNPGEPARDEQTGSAAQAHEGIVTISGDDTILESLTWRPPAVEIPPDGLDDAIERAGQALEDGNLSADAESAVPLFLALSKQAPDNPQVRDGLQRALQAVVARGDEALSRAGDDISALRQAHQMAAVARAVDGGNEAVVDYLERVDQADTLWELNRDGEHALAGGRYGEDGGGALAKFREALALQPGQPRAMQGLAATESAMIRSAEIAAEKGDFDGAKRWLAAAAKVRPEMSTVPDAVVRIERLRSARIGRLRDLGVAALGRDDGIATARRRLAEILLIARPGDPVAADLRERIDLAEHYGQFRPGQQFTDGLEHGARGPQMVVVPHGAYRMGAGADDMHADDIERPQHAIRFDRGFAMSITEVTVGDYRRFINATGRETRAERRGYSMAYDERSGNFARVSGVDWRSDYAGAPASEDQPVLHVSARDAEAYAKWLSEQSGHRYRLPSEAEFEYVLRAGSSSVYPWGEGAPPRDAGNFTGGGDRSPTGRHWNNAFDDYADGYWGPAPAGRFAANRWGVAGLAGNVSEWVADCWHDGYRRAPMDGTAWLNPGCRTRVVRGGSWASAPAQTRSSWRAPAGVDSTNGRIGFRVVREI</sequence>
<feature type="domain" description="Sulfatase-modifying factor enzyme-like" evidence="1">
    <location>
        <begin position="342"/>
        <end position="615"/>
    </location>
</feature>
<reference evidence="3" key="1">
    <citation type="journal article" date="2019" name="Int. J. Syst. Evol. Microbiol.">
        <title>The Global Catalogue of Microorganisms (GCM) 10K type strain sequencing project: providing services to taxonomists for standard genome sequencing and annotation.</title>
        <authorList>
            <consortium name="The Broad Institute Genomics Platform"/>
            <consortium name="The Broad Institute Genome Sequencing Center for Infectious Disease"/>
            <person name="Wu L."/>
            <person name="Ma J."/>
        </authorList>
    </citation>
    <scope>NUCLEOTIDE SEQUENCE [LARGE SCALE GENOMIC DNA]</scope>
    <source>
        <strain evidence="3">KCTC 42441</strain>
    </source>
</reference>
<dbReference type="InterPro" id="IPR051043">
    <property type="entry name" value="Sulfatase_Mod_Factor_Kinase"/>
</dbReference>